<dbReference type="InterPro" id="IPR018044">
    <property type="entry name" value="Peptidase_S11"/>
</dbReference>
<dbReference type="Proteomes" id="UP000886805">
    <property type="component" value="Unassembled WGS sequence"/>
</dbReference>
<feature type="active site" evidence="7">
    <location>
        <position position="129"/>
    </location>
</feature>
<keyword evidence="2" id="KW-0732">Signal</keyword>
<evidence type="ECO:0000256" key="1">
    <source>
        <dbReference type="ARBA" id="ARBA00007164"/>
    </source>
</evidence>
<evidence type="ECO:0000313" key="13">
    <source>
        <dbReference type="Proteomes" id="UP000886805"/>
    </source>
</evidence>
<evidence type="ECO:0000256" key="2">
    <source>
        <dbReference type="ARBA" id="ARBA00022729"/>
    </source>
</evidence>
<comment type="similarity">
    <text evidence="1 9">Belongs to the peptidase S11 family.</text>
</comment>
<evidence type="ECO:0000313" key="12">
    <source>
        <dbReference type="EMBL" id="HIX72665.1"/>
    </source>
</evidence>
<sequence length="605" mass="63397">MSDCHATDKKHKKGRAFFLMAVLVLCLFFPVRGEAKVKAPKMECHAYAVMEAGSGEVLFGQDENKVIYPASTAKLMTAIVCVENGDVNKKIKTTSEIINGTTYGTYCLGLPVGVKFTFKDLLNISLVSSAADATDSLAAGVFGSKAACVEAMNAKCRELGLVQTSFDNPVGSDIGAGFDKTYSTAAEMAKVCRYAMTIPMIRSAVEKSHYDASAGGMSCNTTNWFLRGMASYDEDRYEIIGTKSGTTNAAGHVFIATAVDDEGHEVICAYFGNVSKESTFSSIRKLFDYTFQKYDAGKLQLTSSNYDVRCSKDLGAVYDTYASLNCYPTSRDGLFHPNRAVTRTELAAMLRGVNGLEESGVLDVFEKGNRTGNVTAGRLALLIRDLFPEHLTAEAVEEALAGCTGTEGLTEEEKEAFALFIKNGLAVDDSCKNAGQVLTRKQALLIADRLSDHQVRYAASHPVFLTGETGAQLPEQAAAATTEAAAEATTAADSTAATEATAAATTAAGSTAATEATAAATTEATAAATTAAGSTAATEATAAATTATASTAATETAAATTAEDAGGLPAYEELQCGQMDALAGFNKKWMEHLINQITAAAENGA</sequence>
<feature type="region of interest" description="Disordered" evidence="10">
    <location>
        <begin position="474"/>
        <end position="493"/>
    </location>
</feature>
<feature type="domain" description="Peptidase S11 D-alanyl-D-alanine carboxypeptidase A N-terminal" evidence="11">
    <location>
        <begin position="36"/>
        <end position="269"/>
    </location>
</feature>
<evidence type="ECO:0000256" key="6">
    <source>
        <dbReference type="ARBA" id="ARBA00023316"/>
    </source>
</evidence>
<organism evidence="12 13">
    <name type="scientific">Candidatus Anaerobutyricum stercoripullorum</name>
    <dbReference type="NCBI Taxonomy" id="2838456"/>
    <lineage>
        <taxon>Bacteria</taxon>
        <taxon>Bacillati</taxon>
        <taxon>Bacillota</taxon>
        <taxon>Clostridia</taxon>
        <taxon>Lachnospirales</taxon>
        <taxon>Lachnospiraceae</taxon>
        <taxon>Anaerobutyricum</taxon>
    </lineage>
</organism>
<feature type="compositionally biased region" description="Low complexity" evidence="10">
    <location>
        <begin position="477"/>
        <end position="493"/>
    </location>
</feature>
<feature type="binding site" evidence="8">
    <location>
        <position position="243"/>
    </location>
    <ligand>
        <name>substrate</name>
    </ligand>
</feature>
<evidence type="ECO:0000256" key="9">
    <source>
        <dbReference type="RuleBase" id="RU004016"/>
    </source>
</evidence>
<dbReference type="SUPFAM" id="SSF56601">
    <property type="entry name" value="beta-lactamase/transpeptidase-like"/>
    <property type="match status" value="1"/>
</dbReference>
<dbReference type="InterPro" id="IPR012338">
    <property type="entry name" value="Beta-lactam/transpept-like"/>
</dbReference>
<dbReference type="Pfam" id="PF00768">
    <property type="entry name" value="Peptidase_S11"/>
    <property type="match status" value="1"/>
</dbReference>
<dbReference type="PRINTS" id="PR00725">
    <property type="entry name" value="DADACBPTASE1"/>
</dbReference>
<feature type="active site" description="Acyl-ester intermediate" evidence="7">
    <location>
        <position position="71"/>
    </location>
</feature>
<feature type="active site" description="Proton acceptor" evidence="7">
    <location>
        <position position="74"/>
    </location>
</feature>
<dbReference type="GO" id="GO:0009002">
    <property type="term" value="F:serine-type D-Ala-D-Ala carboxypeptidase activity"/>
    <property type="evidence" value="ECO:0007669"/>
    <property type="project" value="InterPro"/>
</dbReference>
<gene>
    <name evidence="12" type="ORF">H9849_06545</name>
</gene>
<dbReference type="InterPro" id="IPR001967">
    <property type="entry name" value="Peptidase_S11_N"/>
</dbReference>
<evidence type="ECO:0000256" key="10">
    <source>
        <dbReference type="SAM" id="MobiDB-lite"/>
    </source>
</evidence>
<evidence type="ECO:0000256" key="4">
    <source>
        <dbReference type="ARBA" id="ARBA00022960"/>
    </source>
</evidence>
<proteinExistence type="inferred from homology"/>
<keyword evidence="4" id="KW-0133">Cell shape</keyword>
<dbReference type="GO" id="GO:0071555">
    <property type="term" value="P:cell wall organization"/>
    <property type="evidence" value="ECO:0007669"/>
    <property type="project" value="UniProtKB-KW"/>
</dbReference>
<name>A0A9D1X729_9FIRM</name>
<comment type="caution">
    <text evidence="12">The sequence shown here is derived from an EMBL/GenBank/DDBJ whole genome shotgun (WGS) entry which is preliminary data.</text>
</comment>
<keyword evidence="3" id="KW-0378">Hydrolase</keyword>
<evidence type="ECO:0000256" key="5">
    <source>
        <dbReference type="ARBA" id="ARBA00022984"/>
    </source>
</evidence>
<dbReference type="GO" id="GO:0008360">
    <property type="term" value="P:regulation of cell shape"/>
    <property type="evidence" value="ECO:0007669"/>
    <property type="project" value="UniProtKB-KW"/>
</dbReference>
<dbReference type="EMBL" id="DXEQ01000192">
    <property type="protein sequence ID" value="HIX72665.1"/>
    <property type="molecule type" value="Genomic_DNA"/>
</dbReference>
<accession>A0A9D1X729</accession>
<evidence type="ECO:0000256" key="7">
    <source>
        <dbReference type="PIRSR" id="PIRSR618044-1"/>
    </source>
</evidence>
<evidence type="ECO:0000256" key="8">
    <source>
        <dbReference type="PIRSR" id="PIRSR618044-2"/>
    </source>
</evidence>
<reference evidence="12" key="1">
    <citation type="journal article" date="2021" name="PeerJ">
        <title>Extensive microbial diversity within the chicken gut microbiome revealed by metagenomics and culture.</title>
        <authorList>
            <person name="Gilroy R."/>
            <person name="Ravi A."/>
            <person name="Getino M."/>
            <person name="Pursley I."/>
            <person name="Horton D.L."/>
            <person name="Alikhan N.F."/>
            <person name="Baker D."/>
            <person name="Gharbi K."/>
            <person name="Hall N."/>
            <person name="Watson M."/>
            <person name="Adriaenssens E.M."/>
            <person name="Foster-Nyarko E."/>
            <person name="Jarju S."/>
            <person name="Secka A."/>
            <person name="Antonio M."/>
            <person name="Oren A."/>
            <person name="Chaudhuri R.R."/>
            <person name="La Ragione R."/>
            <person name="Hildebrand F."/>
            <person name="Pallen M.J."/>
        </authorList>
    </citation>
    <scope>NUCLEOTIDE SEQUENCE</scope>
    <source>
        <strain evidence="12">ChiSxjej3B15-1167</strain>
    </source>
</reference>
<evidence type="ECO:0000256" key="3">
    <source>
        <dbReference type="ARBA" id="ARBA00022801"/>
    </source>
</evidence>
<protein>
    <recommendedName>
        <fullName evidence="11">Peptidase S11 D-alanyl-D-alanine carboxypeptidase A N-terminal domain-containing protein</fullName>
    </recommendedName>
</protein>
<dbReference type="GO" id="GO:0009252">
    <property type="term" value="P:peptidoglycan biosynthetic process"/>
    <property type="evidence" value="ECO:0007669"/>
    <property type="project" value="UniProtKB-KW"/>
</dbReference>
<keyword evidence="6" id="KW-0961">Cell wall biogenesis/degradation</keyword>
<reference evidence="12" key="2">
    <citation type="submission" date="2021-04" db="EMBL/GenBank/DDBJ databases">
        <authorList>
            <person name="Gilroy R."/>
        </authorList>
    </citation>
    <scope>NUCLEOTIDE SEQUENCE</scope>
    <source>
        <strain evidence="12">ChiSxjej3B15-1167</strain>
    </source>
</reference>
<keyword evidence="5" id="KW-0573">Peptidoglycan synthesis</keyword>
<dbReference type="GO" id="GO:0006508">
    <property type="term" value="P:proteolysis"/>
    <property type="evidence" value="ECO:0007669"/>
    <property type="project" value="InterPro"/>
</dbReference>
<dbReference type="AlphaFoldDB" id="A0A9D1X729"/>
<evidence type="ECO:0000259" key="11">
    <source>
        <dbReference type="Pfam" id="PF00768"/>
    </source>
</evidence>
<dbReference type="Gene3D" id="3.40.710.10">
    <property type="entry name" value="DD-peptidase/beta-lactamase superfamily"/>
    <property type="match status" value="1"/>
</dbReference>